<evidence type="ECO:0000313" key="3">
    <source>
        <dbReference type="Proteomes" id="UP000324800"/>
    </source>
</evidence>
<name>A0A5J4XBG3_9EUKA</name>
<proteinExistence type="predicted"/>
<feature type="compositionally biased region" description="Acidic residues" evidence="1">
    <location>
        <begin position="167"/>
        <end position="188"/>
    </location>
</feature>
<feature type="region of interest" description="Disordered" evidence="1">
    <location>
        <begin position="167"/>
        <end position="189"/>
    </location>
</feature>
<evidence type="ECO:0000313" key="2">
    <source>
        <dbReference type="EMBL" id="KAA6403855.1"/>
    </source>
</evidence>
<dbReference type="Proteomes" id="UP000324800">
    <property type="component" value="Unassembled WGS sequence"/>
</dbReference>
<reference evidence="2 3" key="1">
    <citation type="submission" date="2019-03" db="EMBL/GenBank/DDBJ databases">
        <title>Single cell metagenomics reveals metabolic interactions within the superorganism composed of flagellate Streblomastix strix and complex community of Bacteroidetes bacteria on its surface.</title>
        <authorList>
            <person name="Treitli S.C."/>
            <person name="Kolisko M."/>
            <person name="Husnik F."/>
            <person name="Keeling P."/>
            <person name="Hampl V."/>
        </authorList>
    </citation>
    <scope>NUCLEOTIDE SEQUENCE [LARGE SCALE GENOMIC DNA]</scope>
    <source>
        <strain evidence="2">ST1C</strain>
    </source>
</reference>
<feature type="region of interest" description="Disordered" evidence="1">
    <location>
        <begin position="237"/>
        <end position="304"/>
    </location>
</feature>
<dbReference type="AlphaFoldDB" id="A0A5J4XBG3"/>
<accession>A0A5J4XBG3</accession>
<feature type="compositionally biased region" description="Polar residues" evidence="1">
    <location>
        <begin position="265"/>
        <end position="274"/>
    </location>
</feature>
<gene>
    <name evidence="2" type="ORF">EZS28_000620</name>
</gene>
<dbReference type="EMBL" id="SNRW01000053">
    <property type="protein sequence ID" value="KAA6403855.1"/>
    <property type="molecule type" value="Genomic_DNA"/>
</dbReference>
<protein>
    <submittedName>
        <fullName evidence="2">Uncharacterized protein</fullName>
    </submittedName>
</protein>
<comment type="caution">
    <text evidence="2">The sequence shown here is derived from an EMBL/GenBank/DDBJ whole genome shotgun (WGS) entry which is preliminary data.</text>
</comment>
<sequence length="304" mass="36394">MRARTAQEIRENAFQLEREILQRRIIADMENEAKMRALKAAQNIQSAEIEAKASSEKERMIDEYICAEERIHLLMIEEEYNRRKAIRDMISEENNAKQRIRMQTQEQNKYQDQMRMRMWNMAEERSASEEEQKLRLQKWQQTRIRDRQLLDQRIKMRWDRLIQQEEEDYKSDDNDYEVAEENDYEREDDINNKKIQTGFKEFDKEIKNMSITIEQKGQAPNKEQKIQSNIISQIEQEGEVDKKQQMQQSTSSIPVDEENSKSSKNDIQINSIQDDTIIEFKNKQVPDINNSRGDQCGPILYSNK</sequence>
<evidence type="ECO:0000256" key="1">
    <source>
        <dbReference type="SAM" id="MobiDB-lite"/>
    </source>
</evidence>
<organism evidence="2 3">
    <name type="scientific">Streblomastix strix</name>
    <dbReference type="NCBI Taxonomy" id="222440"/>
    <lineage>
        <taxon>Eukaryota</taxon>
        <taxon>Metamonada</taxon>
        <taxon>Preaxostyla</taxon>
        <taxon>Oxymonadida</taxon>
        <taxon>Streblomastigidae</taxon>
        <taxon>Streblomastix</taxon>
    </lineage>
</organism>